<evidence type="ECO:0000256" key="5">
    <source>
        <dbReference type="ARBA" id="ARBA00023136"/>
    </source>
</evidence>
<keyword evidence="8" id="KW-1185">Reference proteome</keyword>
<evidence type="ECO:0000256" key="6">
    <source>
        <dbReference type="SAM" id="Phobius"/>
    </source>
</evidence>
<dbReference type="AlphaFoldDB" id="S3V1D5"/>
<evidence type="ECO:0000256" key="4">
    <source>
        <dbReference type="ARBA" id="ARBA00022989"/>
    </source>
</evidence>
<proteinExistence type="inferred from homology"/>
<comment type="subcellular location">
    <subcellularLocation>
        <location evidence="1">Membrane</location>
        <topology evidence="1">Multi-pass membrane protein</topology>
    </subcellularLocation>
</comment>
<gene>
    <name evidence="7" type="ORF">LEP1GSC058_1184</name>
</gene>
<accession>S3V1D5</accession>
<organism evidence="7 8">
    <name type="scientific">Leptospira fainei serovar Hurstbridge str. BUT 6</name>
    <dbReference type="NCBI Taxonomy" id="1193011"/>
    <lineage>
        <taxon>Bacteria</taxon>
        <taxon>Pseudomonadati</taxon>
        <taxon>Spirochaetota</taxon>
        <taxon>Spirochaetia</taxon>
        <taxon>Leptospirales</taxon>
        <taxon>Leptospiraceae</taxon>
        <taxon>Leptospira</taxon>
    </lineage>
</organism>
<dbReference type="PANTHER" id="PTHR30238:SF4">
    <property type="entry name" value="SLL1022 PROTEIN"/>
    <property type="match status" value="1"/>
</dbReference>
<dbReference type="InterPro" id="IPR005496">
    <property type="entry name" value="Integral_membrane_TerC"/>
</dbReference>
<reference evidence="7" key="1">
    <citation type="submission" date="2013-04" db="EMBL/GenBank/DDBJ databases">
        <authorList>
            <person name="Harkins D.M."/>
            <person name="Durkin A.S."/>
            <person name="Selengut J.D."/>
            <person name="Sanka R."/>
            <person name="DePew J."/>
            <person name="Purushe J."/>
            <person name="Ahmed A."/>
            <person name="van der Linden H."/>
            <person name="Goris M.G.A."/>
            <person name="Hartskeerl R.A."/>
            <person name="Vinetz J.M."/>
            <person name="Sutton G.G."/>
            <person name="Nelson W.C."/>
            <person name="Fouts D.E."/>
        </authorList>
    </citation>
    <scope>NUCLEOTIDE SEQUENCE [LARGE SCALE GENOMIC DNA]</scope>
    <source>
        <strain evidence="7">BUT 6</strain>
    </source>
</reference>
<name>S3V1D5_9LEPT</name>
<feature type="transmembrane region" description="Helical" evidence="6">
    <location>
        <begin position="85"/>
        <end position="106"/>
    </location>
</feature>
<feature type="transmembrane region" description="Helical" evidence="6">
    <location>
        <begin position="191"/>
        <end position="212"/>
    </location>
</feature>
<keyword evidence="5 6" id="KW-0472">Membrane</keyword>
<evidence type="ECO:0000313" key="8">
    <source>
        <dbReference type="Proteomes" id="UP000014540"/>
    </source>
</evidence>
<evidence type="ECO:0000256" key="3">
    <source>
        <dbReference type="ARBA" id="ARBA00022692"/>
    </source>
</evidence>
<dbReference type="Proteomes" id="UP000014540">
    <property type="component" value="Unassembled WGS sequence"/>
</dbReference>
<evidence type="ECO:0000313" key="7">
    <source>
        <dbReference type="EMBL" id="EPG76476.1"/>
    </source>
</evidence>
<dbReference type="STRING" id="1193011.LEP1GSC058_1184"/>
<dbReference type="PANTHER" id="PTHR30238">
    <property type="entry name" value="MEMBRANE BOUND PREDICTED REDOX MODULATOR"/>
    <property type="match status" value="1"/>
</dbReference>
<dbReference type="GO" id="GO:0016020">
    <property type="term" value="C:membrane"/>
    <property type="evidence" value="ECO:0007669"/>
    <property type="project" value="UniProtKB-SubCell"/>
</dbReference>
<evidence type="ECO:0000256" key="2">
    <source>
        <dbReference type="ARBA" id="ARBA00007511"/>
    </source>
</evidence>
<comment type="caution">
    <text evidence="7">The sequence shown here is derived from an EMBL/GenBank/DDBJ whole genome shotgun (WGS) entry which is preliminary data.</text>
</comment>
<evidence type="ECO:0000256" key="1">
    <source>
        <dbReference type="ARBA" id="ARBA00004141"/>
    </source>
</evidence>
<feature type="transmembrane region" description="Helical" evidence="6">
    <location>
        <begin position="47"/>
        <end position="73"/>
    </location>
</feature>
<feature type="transmembrane region" description="Helical" evidence="6">
    <location>
        <begin position="250"/>
        <end position="268"/>
    </location>
</feature>
<feature type="transmembrane region" description="Helical" evidence="6">
    <location>
        <begin position="161"/>
        <end position="185"/>
    </location>
</feature>
<comment type="similarity">
    <text evidence="2">Belongs to the TerC family.</text>
</comment>
<protein>
    <submittedName>
        <fullName evidence="7">Integral membrane protein TerC family protein</fullName>
    </submittedName>
</protein>
<sequence length="275" mass="30579">MRQKFFRKEFHFARPKSAISVLSEIDCISRFLYNFLLRMESQILDSLIALFSLTAMEVVLGIDNIVFLSIIVGKLPKNRRAQGRSVGLIAALGLRIVLLFAVSWLANLTNELIAISNFSVSGRDLIMLSGGLFLIAKSTSEIHHKIELGEKSSQSEPKKASFANVVTQIIILDIIFSVDSIITAVGLSGDFYIMVIAVILSLVIMLIFSGTVSDFINNHPTMKILALSFLIMIGVMLFADGLHFHIPKGYIYFAMAFSLLVEFINMRARKVDPSQ</sequence>
<dbReference type="Pfam" id="PF03741">
    <property type="entry name" value="TerC"/>
    <property type="match status" value="1"/>
</dbReference>
<keyword evidence="3 6" id="KW-0812">Transmembrane</keyword>
<dbReference type="EMBL" id="AKWZ02000001">
    <property type="protein sequence ID" value="EPG76476.1"/>
    <property type="molecule type" value="Genomic_DNA"/>
</dbReference>
<feature type="transmembrane region" description="Helical" evidence="6">
    <location>
        <begin position="224"/>
        <end position="244"/>
    </location>
</feature>
<keyword evidence="4 6" id="KW-1133">Transmembrane helix</keyword>